<evidence type="ECO:0000256" key="3">
    <source>
        <dbReference type="ARBA" id="ARBA00023125"/>
    </source>
</evidence>
<dbReference type="CDD" id="cd08422">
    <property type="entry name" value="PBP2_CrgA_like"/>
    <property type="match status" value="1"/>
</dbReference>
<dbReference type="PANTHER" id="PTHR30537">
    <property type="entry name" value="HTH-TYPE TRANSCRIPTIONAL REGULATOR"/>
    <property type="match status" value="1"/>
</dbReference>
<dbReference type="InterPro" id="IPR058163">
    <property type="entry name" value="LysR-type_TF_proteobact-type"/>
</dbReference>
<dbReference type="GO" id="GO:0003700">
    <property type="term" value="F:DNA-binding transcription factor activity"/>
    <property type="evidence" value="ECO:0007669"/>
    <property type="project" value="InterPro"/>
</dbReference>
<dbReference type="InterPro" id="IPR000847">
    <property type="entry name" value="LysR_HTH_N"/>
</dbReference>
<comment type="similarity">
    <text evidence="1">Belongs to the LysR transcriptional regulatory family.</text>
</comment>
<keyword evidence="2" id="KW-0805">Transcription regulation</keyword>
<name>A0AAX4HJS7_9BACT</name>
<keyword evidence="4" id="KW-0804">Transcription</keyword>
<dbReference type="InterPro" id="IPR036390">
    <property type="entry name" value="WH_DNA-bd_sf"/>
</dbReference>
<organism evidence="6 7">
    <name type="scientific">Peredibacter starrii</name>
    <dbReference type="NCBI Taxonomy" id="28202"/>
    <lineage>
        <taxon>Bacteria</taxon>
        <taxon>Pseudomonadati</taxon>
        <taxon>Bdellovibrionota</taxon>
        <taxon>Bacteriovoracia</taxon>
        <taxon>Bacteriovoracales</taxon>
        <taxon>Bacteriovoracaceae</taxon>
        <taxon>Peredibacter</taxon>
    </lineage>
</organism>
<protein>
    <submittedName>
        <fullName evidence="6">LysR substrate-binding domain-containing protein</fullName>
    </submittedName>
</protein>
<evidence type="ECO:0000256" key="2">
    <source>
        <dbReference type="ARBA" id="ARBA00023015"/>
    </source>
</evidence>
<evidence type="ECO:0000259" key="5">
    <source>
        <dbReference type="PROSITE" id="PS50931"/>
    </source>
</evidence>
<dbReference type="KEGG" id="psti:SOO65_12460"/>
<dbReference type="PRINTS" id="PR00039">
    <property type="entry name" value="HTHLYSR"/>
</dbReference>
<dbReference type="Proteomes" id="UP001324634">
    <property type="component" value="Chromosome"/>
</dbReference>
<dbReference type="Pfam" id="PF03466">
    <property type="entry name" value="LysR_substrate"/>
    <property type="match status" value="1"/>
</dbReference>
<reference evidence="6 7" key="1">
    <citation type="submission" date="2023-11" db="EMBL/GenBank/DDBJ databases">
        <title>Peredibacter starrii A3.12.</title>
        <authorList>
            <person name="Mitchell R.J."/>
        </authorList>
    </citation>
    <scope>NUCLEOTIDE SEQUENCE [LARGE SCALE GENOMIC DNA]</scope>
    <source>
        <strain evidence="6 7">A3.12</strain>
    </source>
</reference>
<feature type="domain" description="HTH lysR-type" evidence="5">
    <location>
        <begin position="12"/>
        <end position="62"/>
    </location>
</feature>
<dbReference type="Gene3D" id="3.40.190.290">
    <property type="match status" value="1"/>
</dbReference>
<dbReference type="GO" id="GO:0003677">
    <property type="term" value="F:DNA binding"/>
    <property type="evidence" value="ECO:0007669"/>
    <property type="project" value="UniProtKB-KW"/>
</dbReference>
<dbReference type="Gene3D" id="1.10.10.10">
    <property type="entry name" value="Winged helix-like DNA-binding domain superfamily/Winged helix DNA-binding domain"/>
    <property type="match status" value="1"/>
</dbReference>
<dbReference type="AlphaFoldDB" id="A0AAX4HJS7"/>
<evidence type="ECO:0000313" key="7">
    <source>
        <dbReference type="Proteomes" id="UP001324634"/>
    </source>
</evidence>
<gene>
    <name evidence="6" type="ORF">SOO65_12460</name>
</gene>
<keyword evidence="3" id="KW-0238">DNA-binding</keyword>
<sequence length="298" mass="33334">METIKWVQGVIAFVKVAETGSFSRAAKSLGVSKSHISKTIRQLEEDLGIALFLRSTRKIQLTSRGEKFLMDSKASLEKLEGAKQDIIHSSETPRGTLRVTLAGIFGENYIAPVVIKMAKDYPELQIELNFDARIVDLIAEKYDVAIRFGHLPDSSLKAQKIASRREFICASKTYLQANSVIKEPRDLTAHNCLGQGQWTFKKNGKKLQVQINGNLKTNNPRVLLRAAKNGLGIVRLPGSYVFDEIQKGKLVSILEDFSEGKMDIWAVTPTRHEQNINVKTFITEVKKALSEGYPDVLF</sequence>
<dbReference type="InterPro" id="IPR005119">
    <property type="entry name" value="LysR_subst-bd"/>
</dbReference>
<dbReference type="SUPFAM" id="SSF46785">
    <property type="entry name" value="Winged helix' DNA-binding domain"/>
    <property type="match status" value="1"/>
</dbReference>
<dbReference type="PROSITE" id="PS50931">
    <property type="entry name" value="HTH_LYSR"/>
    <property type="match status" value="1"/>
</dbReference>
<dbReference type="SUPFAM" id="SSF53850">
    <property type="entry name" value="Periplasmic binding protein-like II"/>
    <property type="match status" value="1"/>
</dbReference>
<dbReference type="RefSeq" id="WP_321390318.1">
    <property type="nucleotide sequence ID" value="NZ_CP139487.1"/>
</dbReference>
<dbReference type="FunFam" id="1.10.10.10:FF:000001">
    <property type="entry name" value="LysR family transcriptional regulator"/>
    <property type="match status" value="1"/>
</dbReference>
<dbReference type="PANTHER" id="PTHR30537:SF5">
    <property type="entry name" value="HTH-TYPE TRANSCRIPTIONAL ACTIVATOR TTDR-RELATED"/>
    <property type="match status" value="1"/>
</dbReference>
<evidence type="ECO:0000313" key="6">
    <source>
        <dbReference type="EMBL" id="WPU63501.1"/>
    </source>
</evidence>
<accession>A0AAX4HJS7</accession>
<dbReference type="Pfam" id="PF00126">
    <property type="entry name" value="HTH_1"/>
    <property type="match status" value="1"/>
</dbReference>
<dbReference type="EMBL" id="CP139487">
    <property type="protein sequence ID" value="WPU63501.1"/>
    <property type="molecule type" value="Genomic_DNA"/>
</dbReference>
<dbReference type="InterPro" id="IPR036388">
    <property type="entry name" value="WH-like_DNA-bd_sf"/>
</dbReference>
<keyword evidence="7" id="KW-1185">Reference proteome</keyword>
<evidence type="ECO:0000256" key="1">
    <source>
        <dbReference type="ARBA" id="ARBA00009437"/>
    </source>
</evidence>
<evidence type="ECO:0000256" key="4">
    <source>
        <dbReference type="ARBA" id="ARBA00023163"/>
    </source>
</evidence>
<proteinExistence type="inferred from homology"/>